<evidence type="ECO:0000313" key="9">
    <source>
        <dbReference type="Proteomes" id="UP000094336"/>
    </source>
</evidence>
<dbReference type="GeneID" id="30150299"/>
<dbReference type="Proteomes" id="UP000094336">
    <property type="component" value="Unassembled WGS sequence"/>
</dbReference>
<keyword evidence="9" id="KW-1185">Reference proteome</keyword>
<dbReference type="GO" id="GO:0010181">
    <property type="term" value="F:FMN binding"/>
    <property type="evidence" value="ECO:0007669"/>
    <property type="project" value="InterPro"/>
</dbReference>
<evidence type="ECO:0000313" key="8">
    <source>
        <dbReference type="EMBL" id="ODQ78482.1"/>
    </source>
</evidence>
<dbReference type="InterPro" id="IPR013785">
    <property type="entry name" value="Aldolase_TIM"/>
</dbReference>
<protein>
    <recommendedName>
        <fullName evidence="5">Probable NADPH dehydrogenase</fullName>
    </recommendedName>
    <alternativeName>
        <fullName evidence="6">Estrogen-binding protein</fullName>
    </alternativeName>
</protein>
<accession>A0A1E3QN14</accession>
<dbReference type="RefSeq" id="XP_018983810.1">
    <property type="nucleotide sequence ID" value="XM_019132446.1"/>
</dbReference>
<comment type="function">
    <text evidence="4">Oxidoreductase that binds mammalian estrogens with high affinity.</text>
</comment>
<reference evidence="9" key="1">
    <citation type="submission" date="2016-05" db="EMBL/GenBank/DDBJ databases">
        <title>Comparative genomics of biotechnologically important yeasts.</title>
        <authorList>
            <consortium name="DOE Joint Genome Institute"/>
            <person name="Riley R."/>
            <person name="Haridas S."/>
            <person name="Wolfe K.H."/>
            <person name="Lopes M.R."/>
            <person name="Hittinger C.T."/>
            <person name="Goker M."/>
            <person name="Salamov A."/>
            <person name="Wisecaver J."/>
            <person name="Long T.M."/>
            <person name="Aerts A.L."/>
            <person name="Barry K."/>
            <person name="Choi C."/>
            <person name="Clum A."/>
            <person name="Coughlan A.Y."/>
            <person name="Deshpande S."/>
            <person name="Douglass A.P."/>
            <person name="Hanson S.J."/>
            <person name="Klenk H.-P."/>
            <person name="Labutti K."/>
            <person name="Lapidus A."/>
            <person name="Lindquist E."/>
            <person name="Lipzen A."/>
            <person name="Meier-Kolthoff J.P."/>
            <person name="Ohm R.A."/>
            <person name="Otillar R.P."/>
            <person name="Pangilinan J."/>
            <person name="Peng Y."/>
            <person name="Rokas A."/>
            <person name="Rosa C.A."/>
            <person name="Scheuner C."/>
            <person name="Sibirny A.A."/>
            <person name="Slot J.C."/>
            <person name="Stielow J.B."/>
            <person name="Sun H."/>
            <person name="Kurtzman C.P."/>
            <person name="Blackwell M."/>
            <person name="Grigoriev I.V."/>
            <person name="Jeffries T.W."/>
        </authorList>
    </citation>
    <scope>NUCLEOTIDE SEQUENCE [LARGE SCALE GENOMIC DNA]</scope>
    <source>
        <strain evidence="9">NRRL Y-12698</strain>
    </source>
</reference>
<dbReference type="OrthoDB" id="276546at2759"/>
<dbReference type="InterPro" id="IPR045247">
    <property type="entry name" value="Oye-like"/>
</dbReference>
<evidence type="ECO:0000256" key="6">
    <source>
        <dbReference type="ARBA" id="ARBA00075326"/>
    </source>
</evidence>
<sequence length="380" mass="42420">MTIQPLADTNLFKPIQVGRYKLQNRVVLSPVTRFRNDADLAPTELAVEYYGQRSSKAGTLLVTEATYISAAASGFDSAPGVWSGKQITQWSKVFSKVHENKSFIFVQLWHLGRSAEPDRLKALGLPYVSASANYITGEDKKLAEKVGNELRELTIDEIKQTVKDYAQAAANSIKAGADGVEIHGANGYLLDQFIQAISNKRTDQYGGSVENRVRFVLEVVDAVVAEVGADRTGIRLSPWGIYGGMGGAEYNPEETFGYLLEQLEKRAQEGKKLAYVHLIEPRTGDLHAEVELVEGDNGFAYEKWSGPIIRAGAYHRDYDLIQREIDGNDRTLLAFGRSFIANPDLPERLEQGWELNQYNRNTFYTPGPEGYTDYPFYKLT</sequence>
<dbReference type="STRING" id="984486.A0A1E3QN14"/>
<dbReference type="CDD" id="cd02933">
    <property type="entry name" value="OYE_like_FMN"/>
    <property type="match status" value="1"/>
</dbReference>
<comment type="cofactor">
    <cofactor evidence="1">
        <name>FMN</name>
        <dbReference type="ChEBI" id="CHEBI:58210"/>
    </cofactor>
</comment>
<dbReference type="FunFam" id="3.20.20.70:FF:000138">
    <property type="entry name" value="NADPH dehydrogenase 1"/>
    <property type="match status" value="1"/>
</dbReference>
<organism evidence="8 9">
    <name type="scientific">Babjeviella inositovora NRRL Y-12698</name>
    <dbReference type="NCBI Taxonomy" id="984486"/>
    <lineage>
        <taxon>Eukaryota</taxon>
        <taxon>Fungi</taxon>
        <taxon>Dikarya</taxon>
        <taxon>Ascomycota</taxon>
        <taxon>Saccharomycotina</taxon>
        <taxon>Pichiomycetes</taxon>
        <taxon>Serinales incertae sedis</taxon>
        <taxon>Babjeviella</taxon>
    </lineage>
</organism>
<dbReference type="InterPro" id="IPR001155">
    <property type="entry name" value="OxRdtase_FMN_N"/>
</dbReference>
<feature type="domain" description="NADH:flavin oxidoreductase/NADH oxidase N-terminal" evidence="7">
    <location>
        <begin position="10"/>
        <end position="356"/>
    </location>
</feature>
<proteinExistence type="inferred from homology"/>
<evidence type="ECO:0000259" key="7">
    <source>
        <dbReference type="Pfam" id="PF00724"/>
    </source>
</evidence>
<dbReference type="PANTHER" id="PTHR22893">
    <property type="entry name" value="NADH OXIDOREDUCTASE-RELATED"/>
    <property type="match status" value="1"/>
</dbReference>
<dbReference type="SUPFAM" id="SSF51395">
    <property type="entry name" value="FMN-linked oxidoreductases"/>
    <property type="match status" value="1"/>
</dbReference>
<gene>
    <name evidence="8" type="ORF">BABINDRAFT_65142</name>
</gene>
<dbReference type="GO" id="GO:0003959">
    <property type="term" value="F:NADPH dehydrogenase activity"/>
    <property type="evidence" value="ECO:0007669"/>
    <property type="project" value="TreeGrafter"/>
</dbReference>
<name>A0A1E3QN14_9ASCO</name>
<dbReference type="PANTHER" id="PTHR22893:SF91">
    <property type="entry name" value="NADPH DEHYDROGENASE 2-RELATED"/>
    <property type="match status" value="1"/>
</dbReference>
<evidence type="ECO:0000256" key="3">
    <source>
        <dbReference type="ARBA" id="ARBA00022643"/>
    </source>
</evidence>
<dbReference type="Pfam" id="PF00724">
    <property type="entry name" value="Oxidored_FMN"/>
    <property type="match status" value="1"/>
</dbReference>
<evidence type="ECO:0000256" key="1">
    <source>
        <dbReference type="ARBA" id="ARBA00001917"/>
    </source>
</evidence>
<dbReference type="GO" id="GO:0042562">
    <property type="term" value="F:hormone binding"/>
    <property type="evidence" value="ECO:0007669"/>
    <property type="project" value="UniProtKB-ARBA"/>
</dbReference>
<dbReference type="AlphaFoldDB" id="A0A1E3QN14"/>
<evidence type="ECO:0000256" key="4">
    <source>
        <dbReference type="ARBA" id="ARBA00056646"/>
    </source>
</evidence>
<evidence type="ECO:0000256" key="2">
    <source>
        <dbReference type="ARBA" id="ARBA00005979"/>
    </source>
</evidence>
<keyword evidence="3" id="KW-0285">Flavoprotein</keyword>
<keyword evidence="3" id="KW-0288">FMN</keyword>
<dbReference type="Gene3D" id="3.20.20.70">
    <property type="entry name" value="Aldolase class I"/>
    <property type="match status" value="1"/>
</dbReference>
<dbReference type="EMBL" id="KV454435">
    <property type="protein sequence ID" value="ODQ78482.1"/>
    <property type="molecule type" value="Genomic_DNA"/>
</dbReference>
<evidence type="ECO:0000256" key="5">
    <source>
        <dbReference type="ARBA" id="ARBA00067604"/>
    </source>
</evidence>
<comment type="similarity">
    <text evidence="2">Belongs to the NADH:flavin oxidoreductase/NADH oxidase family.</text>
</comment>